<dbReference type="GO" id="GO:0003677">
    <property type="term" value="F:DNA binding"/>
    <property type="evidence" value="ECO:0007669"/>
    <property type="project" value="InterPro"/>
</dbReference>
<dbReference type="GO" id="GO:0004016">
    <property type="term" value="F:adenylate cyclase activity"/>
    <property type="evidence" value="ECO:0007669"/>
    <property type="project" value="TreeGrafter"/>
</dbReference>
<gene>
    <name evidence="4" type="ORF">FB558_1282</name>
</gene>
<dbReference type="OrthoDB" id="4017436at2"/>
<dbReference type="GO" id="GO:0005524">
    <property type="term" value="F:ATP binding"/>
    <property type="evidence" value="ECO:0007669"/>
    <property type="project" value="UniProtKB-KW"/>
</dbReference>
<evidence type="ECO:0000313" key="5">
    <source>
        <dbReference type="Proteomes" id="UP000315677"/>
    </source>
</evidence>
<evidence type="ECO:0000256" key="2">
    <source>
        <dbReference type="ARBA" id="ARBA00022840"/>
    </source>
</evidence>
<dbReference type="RefSeq" id="WP_142049005.1">
    <property type="nucleotide sequence ID" value="NZ_VFPA01000001.1"/>
</dbReference>
<keyword evidence="5" id="KW-1185">Reference proteome</keyword>
<name>A0A543DYV8_9PSEU</name>
<sequence>MPAPNATRATRRRTPSGTGRARLVLRCLGEASATLDGRTVPELTAPRMQRLLARVALARDAGVPRDRLAGELWPDSTAAQARTNLRKLLHDLRRALPAPGEVVDAGARTVRWCGGAAWLDVVAFTDAATGGDPAGAARCYGGDLLPACDDEWVVAERERLRLLAVEALAGLAVHADAEHRDTDVVAYARRLLGIDALHEPTCRLLMRTLARRGERSEALRVYERLAERLARDLGVTPEPATTAVAARLRATGPTGPAGPELVGQAAEWRAARAAWRAASGGRAHLLLVTGEAGIGKSRLVEELARRTAADGHAVAGGRAYEAAGRPPWGPVVDWLRSEPVRAGLDALGDAWLAELARLLPELRLAHPQLPDGPPATDVGRRHHLLDAVRRGLLATGRPLLLVVDDLQWCDTDTVELCGYLVRSAPSAPLLVAGTARDDDAAGERAVARLRRHLAPAGAVTTIPLGPLDAAATAAMAAQVGPGLHPDAAARLWRETEGNPLFVLEAVRAGFGAGTGGRVALTPTVHAVISARLDRLSPGARALAEVAATIGREFTPAVLATAAGRPEDELTEDLDELWQHHVIRERGPAFDFSHDRLREVAVELISPARRRRLHRRVAEAVEVHHAADLDPVSARLAVHWTSAGLASRAVAAYERAARHAHRVFALDDCIALLERAVALLDESARGAGRDEVELRLRSALGVPLVARRGYGAPEALHCFERALTLHRKLGRRPSAAVLRGLALHAVATLSFDRAEEMGRELVATAGTEPTARTEGEYVLGVSAFWRGGFAAAEHHLRAAIGSYRIEDAPLHVALHGQDPLGVCSSRLALTQLFRGRPADAAASMREALRVAAELDDPMTTGYVRAFDAILVALEPGDRDLRAAVDALDTATHAVNIGYFAIVARFLRGWCDVLDGDLDGVDVIRGATDQLRQDQPLHLTLGLSLLARAHLRAGDPRAGLAVVDEAVHRTTASDQRYLLAELLRIDAELRAAAGDRAGARVSARSAVDEAVRADAPWLRDRAAATAARLSGTA</sequence>
<dbReference type="GO" id="GO:0005737">
    <property type="term" value="C:cytoplasm"/>
    <property type="evidence" value="ECO:0007669"/>
    <property type="project" value="TreeGrafter"/>
</dbReference>
<proteinExistence type="predicted"/>
<dbReference type="InterPro" id="IPR041664">
    <property type="entry name" value="AAA_16"/>
</dbReference>
<dbReference type="PANTHER" id="PTHR16305:SF28">
    <property type="entry name" value="GUANYLATE CYCLASE DOMAIN-CONTAINING PROTEIN"/>
    <property type="match status" value="1"/>
</dbReference>
<feature type="domain" description="Bacterial transcriptional activator" evidence="3">
    <location>
        <begin position="119"/>
        <end position="249"/>
    </location>
</feature>
<evidence type="ECO:0000256" key="1">
    <source>
        <dbReference type="ARBA" id="ARBA00022741"/>
    </source>
</evidence>
<dbReference type="Pfam" id="PF13191">
    <property type="entry name" value="AAA_16"/>
    <property type="match status" value="1"/>
</dbReference>
<evidence type="ECO:0000313" key="4">
    <source>
        <dbReference type="EMBL" id="TQM14517.1"/>
    </source>
</evidence>
<keyword evidence="2" id="KW-0067">ATP-binding</keyword>
<reference evidence="4 5" key="1">
    <citation type="submission" date="2019-06" db="EMBL/GenBank/DDBJ databases">
        <title>Sequencing the genomes of 1000 actinobacteria strains.</title>
        <authorList>
            <person name="Klenk H.-P."/>
        </authorList>
    </citation>
    <scope>NUCLEOTIDE SEQUENCE [LARGE SCALE GENOMIC DNA]</scope>
    <source>
        <strain evidence="4 5">DSM 45301</strain>
    </source>
</reference>
<dbReference type="InterPro" id="IPR027417">
    <property type="entry name" value="P-loop_NTPase"/>
</dbReference>
<dbReference type="InterPro" id="IPR036388">
    <property type="entry name" value="WH-like_DNA-bd_sf"/>
</dbReference>
<dbReference type="SUPFAM" id="SSF48452">
    <property type="entry name" value="TPR-like"/>
    <property type="match status" value="1"/>
</dbReference>
<accession>A0A543DYV8</accession>
<dbReference type="InterPro" id="IPR011990">
    <property type="entry name" value="TPR-like_helical_dom_sf"/>
</dbReference>
<dbReference type="Gene3D" id="1.25.40.10">
    <property type="entry name" value="Tetratricopeptide repeat domain"/>
    <property type="match status" value="2"/>
</dbReference>
<dbReference type="Gene3D" id="1.10.10.10">
    <property type="entry name" value="Winged helix-like DNA-binding domain superfamily/Winged helix DNA-binding domain"/>
    <property type="match status" value="1"/>
</dbReference>
<dbReference type="SMART" id="SM01043">
    <property type="entry name" value="BTAD"/>
    <property type="match status" value="1"/>
</dbReference>
<dbReference type="GO" id="GO:0006355">
    <property type="term" value="P:regulation of DNA-templated transcription"/>
    <property type="evidence" value="ECO:0007669"/>
    <property type="project" value="InterPro"/>
</dbReference>
<dbReference type="SUPFAM" id="SSF52540">
    <property type="entry name" value="P-loop containing nucleoside triphosphate hydrolases"/>
    <property type="match status" value="1"/>
</dbReference>
<protein>
    <submittedName>
        <fullName evidence="4">Transcriptional activator</fullName>
    </submittedName>
</protein>
<dbReference type="PANTHER" id="PTHR16305">
    <property type="entry name" value="TESTICULAR SOLUBLE ADENYLYL CYCLASE"/>
    <property type="match status" value="1"/>
</dbReference>
<dbReference type="InterPro" id="IPR005158">
    <property type="entry name" value="BTAD"/>
</dbReference>
<comment type="caution">
    <text evidence="4">The sequence shown here is derived from an EMBL/GenBank/DDBJ whole genome shotgun (WGS) entry which is preliminary data.</text>
</comment>
<dbReference type="Proteomes" id="UP000315677">
    <property type="component" value="Unassembled WGS sequence"/>
</dbReference>
<keyword evidence="1" id="KW-0547">Nucleotide-binding</keyword>
<evidence type="ECO:0000259" key="3">
    <source>
        <dbReference type="SMART" id="SM01043"/>
    </source>
</evidence>
<organism evidence="4 5">
    <name type="scientific">Pseudonocardia kunmingensis</name>
    <dbReference type="NCBI Taxonomy" id="630975"/>
    <lineage>
        <taxon>Bacteria</taxon>
        <taxon>Bacillati</taxon>
        <taxon>Actinomycetota</taxon>
        <taxon>Actinomycetes</taxon>
        <taxon>Pseudonocardiales</taxon>
        <taxon>Pseudonocardiaceae</taxon>
        <taxon>Pseudonocardia</taxon>
    </lineage>
</organism>
<dbReference type="SUPFAM" id="SSF46894">
    <property type="entry name" value="C-terminal effector domain of the bipartite response regulators"/>
    <property type="match status" value="1"/>
</dbReference>
<dbReference type="EMBL" id="VFPA01000001">
    <property type="protein sequence ID" value="TQM14517.1"/>
    <property type="molecule type" value="Genomic_DNA"/>
</dbReference>
<dbReference type="AlphaFoldDB" id="A0A543DYV8"/>
<dbReference type="InterPro" id="IPR016032">
    <property type="entry name" value="Sig_transdc_resp-reg_C-effctor"/>
</dbReference>
<dbReference type="Pfam" id="PF03704">
    <property type="entry name" value="BTAD"/>
    <property type="match status" value="1"/>
</dbReference>